<dbReference type="RefSeq" id="WP_141961242.1">
    <property type="nucleotide sequence ID" value="NZ_VFOZ01000001.1"/>
</dbReference>
<gene>
    <name evidence="2" type="ORF">FB559_7163</name>
</gene>
<dbReference type="Pfam" id="PF04149">
    <property type="entry name" value="DUF397"/>
    <property type="match status" value="1"/>
</dbReference>
<accession>A0A543CWB9</accession>
<evidence type="ECO:0000259" key="1">
    <source>
        <dbReference type="Pfam" id="PF04149"/>
    </source>
</evidence>
<comment type="caution">
    <text evidence="2">The sequence shown here is derived from an EMBL/GenBank/DDBJ whole genome shotgun (WGS) entry which is preliminary data.</text>
</comment>
<name>A0A543CWB9_9ACTN</name>
<organism evidence="2 3">
    <name type="scientific">Actinoallomurus bryophytorum</name>
    <dbReference type="NCBI Taxonomy" id="1490222"/>
    <lineage>
        <taxon>Bacteria</taxon>
        <taxon>Bacillati</taxon>
        <taxon>Actinomycetota</taxon>
        <taxon>Actinomycetes</taxon>
        <taxon>Streptosporangiales</taxon>
        <taxon>Thermomonosporaceae</taxon>
        <taxon>Actinoallomurus</taxon>
    </lineage>
</organism>
<sequence>MVEKTIERLAIDWKKSSRSMANGNCVEVAPVSLTSMDIVSNVLPVSTSG</sequence>
<reference evidence="2 3" key="1">
    <citation type="submission" date="2019-06" db="EMBL/GenBank/DDBJ databases">
        <title>Sequencing the genomes of 1000 actinobacteria strains.</title>
        <authorList>
            <person name="Klenk H.-P."/>
        </authorList>
    </citation>
    <scope>NUCLEOTIDE SEQUENCE [LARGE SCALE GENOMIC DNA]</scope>
    <source>
        <strain evidence="2 3">DSM 102200</strain>
    </source>
</reference>
<keyword evidence="3" id="KW-1185">Reference proteome</keyword>
<protein>
    <submittedName>
        <fullName evidence="2">Uncharacterized protein DUF397</fullName>
    </submittedName>
</protein>
<feature type="domain" description="DUF397" evidence="1">
    <location>
        <begin position="12"/>
        <end position="31"/>
    </location>
</feature>
<dbReference type="EMBL" id="VFOZ01000001">
    <property type="protein sequence ID" value="TQM01404.1"/>
    <property type="molecule type" value="Genomic_DNA"/>
</dbReference>
<dbReference type="InterPro" id="IPR007278">
    <property type="entry name" value="DUF397"/>
</dbReference>
<dbReference type="OrthoDB" id="4570646at2"/>
<evidence type="ECO:0000313" key="2">
    <source>
        <dbReference type="EMBL" id="TQM01404.1"/>
    </source>
</evidence>
<evidence type="ECO:0000313" key="3">
    <source>
        <dbReference type="Proteomes" id="UP000316096"/>
    </source>
</evidence>
<proteinExistence type="predicted"/>
<dbReference type="AlphaFoldDB" id="A0A543CWB9"/>
<dbReference type="Proteomes" id="UP000316096">
    <property type="component" value="Unassembled WGS sequence"/>
</dbReference>